<dbReference type="EMBL" id="CM026429">
    <property type="protein sequence ID" value="KAG0563914.1"/>
    <property type="molecule type" value="Genomic_DNA"/>
</dbReference>
<dbReference type="Proteomes" id="UP000822688">
    <property type="component" value="Chromosome 8"/>
</dbReference>
<organism evidence="1 2">
    <name type="scientific">Ceratodon purpureus</name>
    <name type="common">Fire moss</name>
    <name type="synonym">Dicranum purpureum</name>
    <dbReference type="NCBI Taxonomy" id="3225"/>
    <lineage>
        <taxon>Eukaryota</taxon>
        <taxon>Viridiplantae</taxon>
        <taxon>Streptophyta</taxon>
        <taxon>Embryophyta</taxon>
        <taxon>Bryophyta</taxon>
        <taxon>Bryophytina</taxon>
        <taxon>Bryopsida</taxon>
        <taxon>Dicranidae</taxon>
        <taxon>Pseudoditrichales</taxon>
        <taxon>Ditrichaceae</taxon>
        <taxon>Ceratodon</taxon>
    </lineage>
</organism>
<evidence type="ECO:0000313" key="1">
    <source>
        <dbReference type="EMBL" id="KAG0563914.1"/>
    </source>
</evidence>
<protein>
    <submittedName>
        <fullName evidence="1">Uncharacterized protein</fullName>
    </submittedName>
</protein>
<sequence length="111" mass="12889">MVVFAAAILLLLMTFVACLLLIRRKFSRYSQCFLRAIRLRRFSCKDEIDDSSYSLRIQLQRVCYWRTELNLTELKVMQSIAGLQNDVSLADQESHINFSVGDAFQFVLMAN</sequence>
<accession>A0A8T0H0N6</accession>
<proteinExistence type="predicted"/>
<gene>
    <name evidence="1" type="ORF">KC19_8G069100</name>
</gene>
<reference evidence="1" key="1">
    <citation type="submission" date="2020-06" db="EMBL/GenBank/DDBJ databases">
        <title>WGS assembly of Ceratodon purpureus strain R40.</title>
        <authorList>
            <person name="Carey S.B."/>
            <person name="Jenkins J."/>
            <person name="Shu S."/>
            <person name="Lovell J.T."/>
            <person name="Sreedasyam A."/>
            <person name="Maumus F."/>
            <person name="Tiley G.P."/>
            <person name="Fernandez-Pozo N."/>
            <person name="Barry K."/>
            <person name="Chen C."/>
            <person name="Wang M."/>
            <person name="Lipzen A."/>
            <person name="Daum C."/>
            <person name="Saski C.A."/>
            <person name="Payton A.C."/>
            <person name="Mcbreen J.C."/>
            <person name="Conrad R.E."/>
            <person name="Kollar L.M."/>
            <person name="Olsson S."/>
            <person name="Huttunen S."/>
            <person name="Landis J.B."/>
            <person name="Wickett N.J."/>
            <person name="Johnson M.G."/>
            <person name="Rensing S.A."/>
            <person name="Grimwood J."/>
            <person name="Schmutz J."/>
            <person name="Mcdaniel S.F."/>
        </authorList>
    </citation>
    <scope>NUCLEOTIDE SEQUENCE</scope>
    <source>
        <strain evidence="1">R40</strain>
    </source>
</reference>
<keyword evidence="2" id="KW-1185">Reference proteome</keyword>
<evidence type="ECO:0000313" key="2">
    <source>
        <dbReference type="Proteomes" id="UP000822688"/>
    </source>
</evidence>
<comment type="caution">
    <text evidence="1">The sequence shown here is derived from an EMBL/GenBank/DDBJ whole genome shotgun (WGS) entry which is preliminary data.</text>
</comment>
<name>A0A8T0H0N6_CERPU</name>
<dbReference type="AlphaFoldDB" id="A0A8T0H0N6"/>